<dbReference type="Proteomes" id="UP000054047">
    <property type="component" value="Unassembled WGS sequence"/>
</dbReference>
<dbReference type="AlphaFoldDB" id="A0A0C2DDF7"/>
<sequence>MDLASDRRGFLIKAAEMGMANNEYVFILLGMRSLGFVSNGLAPIWEDANYDNVDGMDNVAKLAAQYMIVRSLMNSD</sequence>
<proteinExistence type="predicted"/>
<dbReference type="SUPFAM" id="SSF53822">
    <property type="entry name" value="Periplasmic binding protein-like I"/>
    <property type="match status" value="1"/>
</dbReference>
<accession>A0A0C2DDF7</accession>
<evidence type="ECO:0000313" key="1">
    <source>
        <dbReference type="EMBL" id="KIH67913.1"/>
    </source>
</evidence>
<reference evidence="1 2" key="1">
    <citation type="submission" date="2013-12" db="EMBL/GenBank/DDBJ databases">
        <title>Draft genome of the parsitic nematode Ancylostoma duodenale.</title>
        <authorList>
            <person name="Mitreva M."/>
        </authorList>
    </citation>
    <scope>NUCLEOTIDE SEQUENCE [LARGE SCALE GENOMIC DNA]</scope>
    <source>
        <strain evidence="1 2">Zhejiang</strain>
    </source>
</reference>
<dbReference type="Gene3D" id="3.40.50.2300">
    <property type="match status" value="1"/>
</dbReference>
<keyword evidence="2" id="KW-1185">Reference proteome</keyword>
<protein>
    <submittedName>
        <fullName evidence="1">Uncharacterized protein</fullName>
    </submittedName>
</protein>
<dbReference type="OrthoDB" id="5869495at2759"/>
<name>A0A0C2DDF7_9BILA</name>
<dbReference type="InterPro" id="IPR028082">
    <property type="entry name" value="Peripla_BP_I"/>
</dbReference>
<dbReference type="EMBL" id="KN726525">
    <property type="protein sequence ID" value="KIH67913.1"/>
    <property type="molecule type" value="Genomic_DNA"/>
</dbReference>
<gene>
    <name evidence="1" type="ORF">ANCDUO_01752</name>
</gene>
<organism evidence="1 2">
    <name type="scientific">Ancylostoma duodenale</name>
    <dbReference type="NCBI Taxonomy" id="51022"/>
    <lineage>
        <taxon>Eukaryota</taxon>
        <taxon>Metazoa</taxon>
        <taxon>Ecdysozoa</taxon>
        <taxon>Nematoda</taxon>
        <taxon>Chromadorea</taxon>
        <taxon>Rhabditida</taxon>
        <taxon>Rhabditina</taxon>
        <taxon>Rhabditomorpha</taxon>
        <taxon>Strongyloidea</taxon>
        <taxon>Ancylostomatidae</taxon>
        <taxon>Ancylostomatinae</taxon>
        <taxon>Ancylostoma</taxon>
    </lineage>
</organism>
<evidence type="ECO:0000313" key="2">
    <source>
        <dbReference type="Proteomes" id="UP000054047"/>
    </source>
</evidence>